<dbReference type="SMART" id="SM00710">
    <property type="entry name" value="PbH1"/>
    <property type="match status" value="7"/>
</dbReference>
<protein>
    <submittedName>
        <fullName evidence="5">Right handed beta helix region</fullName>
    </submittedName>
</protein>
<dbReference type="InterPro" id="IPR006626">
    <property type="entry name" value="PbH1"/>
</dbReference>
<dbReference type="GO" id="GO:0005576">
    <property type="term" value="C:extracellular region"/>
    <property type="evidence" value="ECO:0007669"/>
    <property type="project" value="UniProtKB-SubCell"/>
</dbReference>
<keyword evidence="2" id="KW-0964">Secreted</keyword>
<evidence type="ECO:0000256" key="3">
    <source>
        <dbReference type="ARBA" id="ARBA00022729"/>
    </source>
</evidence>
<dbReference type="EMBL" id="FRBL01000011">
    <property type="protein sequence ID" value="SHM81437.1"/>
    <property type="molecule type" value="Genomic_DNA"/>
</dbReference>
<dbReference type="SUPFAM" id="SSF51126">
    <property type="entry name" value="Pectin lyase-like"/>
    <property type="match status" value="1"/>
</dbReference>
<reference evidence="5 6" key="1">
    <citation type="submission" date="2016-11" db="EMBL/GenBank/DDBJ databases">
        <authorList>
            <person name="Jaros S."/>
            <person name="Januszkiewicz K."/>
            <person name="Wedrychowicz H."/>
        </authorList>
    </citation>
    <scope>NUCLEOTIDE SEQUENCE [LARGE SCALE GENOMIC DNA]</scope>
    <source>
        <strain evidence="5 6">DSM 27406</strain>
    </source>
</reference>
<dbReference type="RefSeq" id="WP_073086772.1">
    <property type="nucleotide sequence ID" value="NZ_FRBL01000011.1"/>
</dbReference>
<proteinExistence type="predicted"/>
<dbReference type="Pfam" id="PF13229">
    <property type="entry name" value="Beta_helix"/>
    <property type="match status" value="1"/>
</dbReference>
<dbReference type="InterPro" id="IPR011050">
    <property type="entry name" value="Pectin_lyase_fold/virulence"/>
</dbReference>
<dbReference type="GO" id="GO:0016837">
    <property type="term" value="F:carbon-oxygen lyase activity, acting on polysaccharides"/>
    <property type="evidence" value="ECO:0007669"/>
    <property type="project" value="TreeGrafter"/>
</dbReference>
<dbReference type="AlphaFoldDB" id="A0A1M7LT83"/>
<name>A0A1M7LT83_9BACT</name>
<organism evidence="5 6">
    <name type="scientific">Chitinophaga jiangningensis</name>
    <dbReference type="NCBI Taxonomy" id="1419482"/>
    <lineage>
        <taxon>Bacteria</taxon>
        <taxon>Pseudomonadati</taxon>
        <taxon>Bacteroidota</taxon>
        <taxon>Chitinophagia</taxon>
        <taxon>Chitinophagales</taxon>
        <taxon>Chitinophagaceae</taxon>
        <taxon>Chitinophaga</taxon>
    </lineage>
</organism>
<evidence type="ECO:0000256" key="2">
    <source>
        <dbReference type="ARBA" id="ARBA00022525"/>
    </source>
</evidence>
<dbReference type="InterPro" id="IPR039448">
    <property type="entry name" value="Beta_helix"/>
</dbReference>
<dbReference type="InterPro" id="IPR052052">
    <property type="entry name" value="Polysaccharide_Lyase_9"/>
</dbReference>
<gene>
    <name evidence="5" type="ORF">SAMN05444266_111132</name>
</gene>
<dbReference type="Proteomes" id="UP000184420">
    <property type="component" value="Unassembled WGS sequence"/>
</dbReference>
<evidence type="ECO:0000256" key="1">
    <source>
        <dbReference type="ARBA" id="ARBA00004613"/>
    </source>
</evidence>
<accession>A0A1M7LT83</accession>
<dbReference type="Gene3D" id="2.160.20.10">
    <property type="entry name" value="Single-stranded right-handed beta-helix, Pectin lyase-like"/>
    <property type="match status" value="1"/>
</dbReference>
<dbReference type="OrthoDB" id="9795486at2"/>
<feature type="domain" description="Right handed beta helix" evidence="4">
    <location>
        <begin position="139"/>
        <end position="351"/>
    </location>
</feature>
<comment type="subcellular location">
    <subcellularLocation>
        <location evidence="1">Secreted</location>
    </subcellularLocation>
</comment>
<sequence length="501" mass="54001">MTGRLLISALLASCTGVKPDLTGAVMKPQMTAWYVSPQGNDAAAGDLNHPLKSINTAVSKMKAGDTLFVRGGSYTEIITISKSDIVIMAMPQEQPVVDMTGYIVSASTTVLTIGASRNVTVAGIAFCNLKSNKPWADVNGIVVNNGSSSITLRNNNVYNIEHNVAPEQGRSGHGILIIGNTAEVVKDILVEENIIHDTKTGYSENLTINGYVDGFIIRGNTIYNTENIGIDAAGGYAANPTPALNYARNGLITENELYNIDMTRGPIGGVHGHGAIGIYVDGARNIIVERNRVHDADRGIGIVSETDAFPTSYCKVRNNFVYNCWRTGIYLGGYLNYTSGGTRNCYVVNNTLFMNNREPGAFSEIEGELRMTELCFDNVMMNNLVYARPTDVFFHKYTSTGSGNVINHNLYYTTGTPQWIWNGVPYITMATWQAGAGQDNAAIYGINPMLVNTNTPDLHLQPASPASAGAYMLHDSIVGALDIDGHARKSGGRLTIGAHQL</sequence>
<keyword evidence="6" id="KW-1185">Reference proteome</keyword>
<dbReference type="PANTHER" id="PTHR40088:SF2">
    <property type="entry name" value="SECRETED SUGAR HYDROLASE"/>
    <property type="match status" value="1"/>
</dbReference>
<evidence type="ECO:0000313" key="5">
    <source>
        <dbReference type="EMBL" id="SHM81437.1"/>
    </source>
</evidence>
<dbReference type="InterPro" id="IPR012334">
    <property type="entry name" value="Pectin_lyas_fold"/>
</dbReference>
<dbReference type="PANTHER" id="PTHR40088">
    <property type="entry name" value="PECTATE LYASE (EUROFUNG)"/>
    <property type="match status" value="1"/>
</dbReference>
<keyword evidence="3" id="KW-0732">Signal</keyword>
<evidence type="ECO:0000259" key="4">
    <source>
        <dbReference type="Pfam" id="PF13229"/>
    </source>
</evidence>
<evidence type="ECO:0000313" key="6">
    <source>
        <dbReference type="Proteomes" id="UP000184420"/>
    </source>
</evidence>
<dbReference type="STRING" id="1419482.SAMN05444266_111132"/>